<evidence type="ECO:0000313" key="13">
    <source>
        <dbReference type="WBParaSite" id="OFLC_0000825201-mRNA-1"/>
    </source>
</evidence>
<dbReference type="Proteomes" id="UP000242913">
    <property type="component" value="Unassembled WGS sequence"/>
</dbReference>
<keyword evidence="7 10" id="KW-1133">Transmembrane helix</keyword>
<keyword evidence="6" id="KW-0653">Protein transport</keyword>
<evidence type="ECO:0000256" key="2">
    <source>
        <dbReference type="ARBA" id="ARBA00006103"/>
    </source>
</evidence>
<protein>
    <submittedName>
        <fullName evidence="11 13">Sec61beta family protein</fullName>
    </submittedName>
</protein>
<keyword evidence="3" id="KW-0813">Transport</keyword>
<feature type="transmembrane region" description="Helical" evidence="10">
    <location>
        <begin position="62"/>
        <end position="81"/>
    </location>
</feature>
<sequence>MPDKGHCSGRLVLRAVSGRAIVRQKHNGPSAGSGRSARRGANHGSLWHFYTEETARLEIGPIPLLVFSLIFIASVFILHIWSKYNRLHR</sequence>
<dbReference type="STRING" id="387005.A0A183HL91"/>
<dbReference type="WBParaSite" id="OFLC_0000825201-mRNA-1">
    <property type="protein sequence ID" value="OFLC_0000825201-mRNA-1"/>
    <property type="gene ID" value="OFLC_0000825201"/>
</dbReference>
<dbReference type="Pfam" id="PF03911">
    <property type="entry name" value="Sec61_beta"/>
    <property type="match status" value="1"/>
</dbReference>
<evidence type="ECO:0000256" key="4">
    <source>
        <dbReference type="ARBA" id="ARBA00022692"/>
    </source>
</evidence>
<evidence type="ECO:0000256" key="8">
    <source>
        <dbReference type="ARBA" id="ARBA00023010"/>
    </source>
</evidence>
<dbReference type="InterPro" id="IPR016482">
    <property type="entry name" value="SecG/Sec61-beta/Sbh"/>
</dbReference>
<dbReference type="AlphaFoldDB" id="A0A183HL91"/>
<evidence type="ECO:0000256" key="3">
    <source>
        <dbReference type="ARBA" id="ARBA00022448"/>
    </source>
</evidence>
<evidence type="ECO:0000313" key="12">
    <source>
        <dbReference type="Proteomes" id="UP000242913"/>
    </source>
</evidence>
<keyword evidence="12" id="KW-1185">Reference proteome</keyword>
<comment type="similarity">
    <text evidence="2">Belongs to the SEC61-beta family.</text>
</comment>
<dbReference type="InterPro" id="IPR030671">
    <property type="entry name" value="Sec61-beta/Sbh"/>
</dbReference>
<gene>
    <name evidence="11" type="ORF">X798_00928</name>
</gene>
<keyword evidence="9 10" id="KW-0472">Membrane</keyword>
<evidence type="ECO:0000256" key="9">
    <source>
        <dbReference type="ARBA" id="ARBA00023136"/>
    </source>
</evidence>
<evidence type="ECO:0000256" key="6">
    <source>
        <dbReference type="ARBA" id="ARBA00022927"/>
    </source>
</evidence>
<organism evidence="13">
    <name type="scientific">Onchocerca flexuosa</name>
    <dbReference type="NCBI Taxonomy" id="387005"/>
    <lineage>
        <taxon>Eukaryota</taxon>
        <taxon>Metazoa</taxon>
        <taxon>Ecdysozoa</taxon>
        <taxon>Nematoda</taxon>
        <taxon>Chromadorea</taxon>
        <taxon>Rhabditida</taxon>
        <taxon>Spirurina</taxon>
        <taxon>Spiruromorpha</taxon>
        <taxon>Filarioidea</taxon>
        <taxon>Onchocercidae</taxon>
        <taxon>Onchocerca</taxon>
    </lineage>
</organism>
<keyword evidence="5" id="KW-0256">Endoplasmic reticulum</keyword>
<evidence type="ECO:0000313" key="11">
    <source>
        <dbReference type="EMBL" id="OZC11748.1"/>
    </source>
</evidence>
<evidence type="ECO:0000256" key="7">
    <source>
        <dbReference type="ARBA" id="ARBA00022989"/>
    </source>
</evidence>
<dbReference type="EMBL" id="KZ269979">
    <property type="protein sequence ID" value="OZC11748.1"/>
    <property type="molecule type" value="Genomic_DNA"/>
</dbReference>
<comment type="subcellular location">
    <subcellularLocation>
        <location evidence="1">Endoplasmic reticulum membrane</location>
        <topology evidence="1">Single-pass membrane protein</topology>
    </subcellularLocation>
</comment>
<accession>A0A183HL91</accession>
<reference evidence="11 12" key="1">
    <citation type="submission" date="2015-12" db="EMBL/GenBank/DDBJ databases">
        <title>Draft genome of the nematode, Onchocerca flexuosa.</title>
        <authorList>
            <person name="Mitreva M."/>
        </authorList>
    </citation>
    <scope>NUCLEOTIDE SEQUENCE [LARGE SCALE GENOMIC DNA]</scope>
    <source>
        <strain evidence="11">Red Deer</strain>
    </source>
</reference>
<name>A0A183HL91_9BILA</name>
<evidence type="ECO:0000256" key="5">
    <source>
        <dbReference type="ARBA" id="ARBA00022824"/>
    </source>
</evidence>
<keyword evidence="8" id="KW-0811">Translocation</keyword>
<evidence type="ECO:0000256" key="10">
    <source>
        <dbReference type="SAM" id="Phobius"/>
    </source>
</evidence>
<dbReference type="GO" id="GO:0006886">
    <property type="term" value="P:intracellular protein transport"/>
    <property type="evidence" value="ECO:0007669"/>
    <property type="project" value="InterPro"/>
</dbReference>
<dbReference type="GO" id="GO:0005784">
    <property type="term" value="C:Sec61 translocon complex"/>
    <property type="evidence" value="ECO:0007669"/>
    <property type="project" value="InterPro"/>
</dbReference>
<dbReference type="OrthoDB" id="5401193at2759"/>
<reference evidence="13" key="2">
    <citation type="submission" date="2016-06" db="UniProtKB">
        <authorList>
            <consortium name="WormBaseParasite"/>
        </authorList>
    </citation>
    <scope>IDENTIFICATION</scope>
</reference>
<evidence type="ECO:0000256" key="1">
    <source>
        <dbReference type="ARBA" id="ARBA00004389"/>
    </source>
</evidence>
<dbReference type="PANTHER" id="PTHR13509">
    <property type="entry name" value="SEC61 SUBUNIT BETA"/>
    <property type="match status" value="1"/>
</dbReference>
<proteinExistence type="inferred from homology"/>
<keyword evidence="4 10" id="KW-0812">Transmembrane</keyword>